<sequence>MAKTRTSMSQTNQPFISIVPPQGWGKLALPELWEYRERLNPKQSLGTSVIYRIINFLTKLCNQIF</sequence>
<dbReference type="AlphaFoldDB" id="A0A0A6P5D3"/>
<dbReference type="EMBL" id="JSZA02000035">
    <property type="protein sequence ID" value="KHD05938.1"/>
    <property type="molecule type" value="Genomic_DNA"/>
</dbReference>
<comment type="caution">
    <text evidence="1">The sequence shown here is derived from an EMBL/GenBank/DDBJ whole genome shotgun (WGS) entry which is preliminary data.</text>
</comment>
<protein>
    <submittedName>
        <fullName evidence="1">Uncharacterized protein</fullName>
    </submittedName>
</protein>
<reference evidence="1 2" key="1">
    <citation type="journal article" date="2016" name="Front. Microbiol.">
        <title>Single-Cell (Meta-)Genomics of a Dimorphic Candidatus Thiomargarita nelsonii Reveals Genomic Plasticity.</title>
        <authorList>
            <person name="Flood B.E."/>
            <person name="Fliss P."/>
            <person name="Jones D.S."/>
            <person name="Dick G.J."/>
            <person name="Jain S."/>
            <person name="Kaster A.K."/>
            <person name="Winkel M."/>
            <person name="Mussmann M."/>
            <person name="Bailey J."/>
        </authorList>
    </citation>
    <scope>NUCLEOTIDE SEQUENCE [LARGE SCALE GENOMIC DNA]</scope>
    <source>
        <strain evidence="1">Hydrate Ridge</strain>
    </source>
</reference>
<evidence type="ECO:0000313" key="2">
    <source>
        <dbReference type="Proteomes" id="UP000030428"/>
    </source>
</evidence>
<name>A0A0A6P5D3_9GAMM</name>
<proteinExistence type="predicted"/>
<evidence type="ECO:0000313" key="1">
    <source>
        <dbReference type="EMBL" id="KHD05938.1"/>
    </source>
</evidence>
<dbReference type="Proteomes" id="UP000030428">
    <property type="component" value="Unassembled WGS sequence"/>
</dbReference>
<gene>
    <name evidence="1" type="ORF">PN36_11465</name>
</gene>
<keyword evidence="2" id="KW-1185">Reference proteome</keyword>
<organism evidence="1 2">
    <name type="scientific">Candidatus Thiomargarita nelsonii</name>
    <dbReference type="NCBI Taxonomy" id="1003181"/>
    <lineage>
        <taxon>Bacteria</taxon>
        <taxon>Pseudomonadati</taxon>
        <taxon>Pseudomonadota</taxon>
        <taxon>Gammaproteobacteria</taxon>
        <taxon>Thiotrichales</taxon>
        <taxon>Thiotrichaceae</taxon>
        <taxon>Thiomargarita</taxon>
    </lineage>
</organism>
<accession>A0A0A6P5D3</accession>